<dbReference type="SUPFAM" id="SSF57783">
    <property type="entry name" value="Zinc beta-ribbon"/>
    <property type="match status" value="1"/>
</dbReference>
<dbReference type="GeneID" id="29067999"/>
<evidence type="ECO:0000259" key="2">
    <source>
        <dbReference type="SMART" id="SM00400"/>
    </source>
</evidence>
<dbReference type="Gene3D" id="3.90.580.10">
    <property type="entry name" value="Zinc finger, CHC2-type domain"/>
    <property type="match status" value="1"/>
</dbReference>
<keyword evidence="4" id="KW-1185">Reference proteome</keyword>
<reference evidence="4" key="1">
    <citation type="submission" date="2016-07" db="EMBL/GenBank/DDBJ databases">
        <authorList>
            <person name="Florea S."/>
            <person name="Webb J.S."/>
            <person name="Jaromczyk J."/>
            <person name="Schardl C.L."/>
        </authorList>
    </citation>
    <scope>NUCLEOTIDE SEQUENCE [LARGE SCALE GENOMIC DNA]</scope>
</reference>
<dbReference type="InterPro" id="IPR036977">
    <property type="entry name" value="DNA_primase_Znf_CHC2"/>
</dbReference>
<dbReference type="GO" id="GO:0006260">
    <property type="term" value="P:DNA replication"/>
    <property type="evidence" value="ECO:0007669"/>
    <property type="project" value="InterPro"/>
</dbReference>
<dbReference type="OrthoDB" id="4621at10239"/>
<feature type="domain" description="Zinc finger CHC2-type" evidence="2">
    <location>
        <begin position="97"/>
        <end position="146"/>
    </location>
</feature>
<evidence type="ECO:0000313" key="3">
    <source>
        <dbReference type="EMBL" id="AOE44515.1"/>
    </source>
</evidence>
<gene>
    <name evidence="3" type="primary">1</name>
    <name evidence="3" type="ORF">SEA_JUMBO_1</name>
</gene>
<sequence>MTDPSDGRRFTALTPRSDQQKQPEPASAGTAALAGGTTLAQFKGNAGTTQKDGAKEELKGIDLLKVYGRLFPGKTVLNTRGTETQVSCFNENGHSNGDRNPSMSINTATNVFKCFGCEAGGDIFNLIAYKQGYARADTSCPADKLHQAVYDANKLLNLGWEFHQASDGNWYRTQDHQKNRSKTNVVQFPAGFAAEEPVVQGAHRDSENPYDFGIESPEDMFVPELPWRDFLDNGTGMREYLELVSQDDIAEEYHFWNFMVLLGLLIGRDVTFADSPPVHGNIFVCLNGATSAGKSRSMGYIKRLMAHDDIKFDKDDPFTDGIKRVVQPGSGEVLTKSFIHESDDPASSVPPALTPGVKAPRVQKKKVVHPVRGLIEFEELSALITKADNKGSTIKTTLIEIYDCGMTVGGSSLSHGSYEADLPFGSVLSSVQPEVLETLFSGTNDAASGFLNRWLFIPGNHKKRQALIKPIDLDPIVPYLVDIRTWASDMKTHNGGTVEFARVNERDRFLAFCDQYIFPKEHINGLQRVHLLYKKLTLLACALYKTDHITDQALDLAERLVQWIVDVNGGQSIAALAESSDERHQKAIMKNIVKSGREGITPSVLKQRVSQSLGATYSVRDYDFLLKSLVRDDVILHYERIKLGRGRPLDRFVDPVHYDFWEEKIQQAQLKNN</sequence>
<dbReference type="GO" id="GO:0003899">
    <property type="term" value="F:DNA-directed RNA polymerase activity"/>
    <property type="evidence" value="ECO:0007669"/>
    <property type="project" value="InterPro"/>
</dbReference>
<proteinExistence type="predicted"/>
<dbReference type="GO" id="GO:0008270">
    <property type="term" value="F:zinc ion binding"/>
    <property type="evidence" value="ECO:0007669"/>
    <property type="project" value="InterPro"/>
</dbReference>
<evidence type="ECO:0000313" key="4">
    <source>
        <dbReference type="Proteomes" id="UP000203357"/>
    </source>
</evidence>
<accession>A0A1B3B0H7</accession>
<feature type="region of interest" description="Disordered" evidence="1">
    <location>
        <begin position="1"/>
        <end position="34"/>
    </location>
</feature>
<dbReference type="SMART" id="SM00400">
    <property type="entry name" value="ZnF_CHCC"/>
    <property type="match status" value="1"/>
</dbReference>
<dbReference type="KEGG" id="vg:29067999"/>
<dbReference type="Pfam" id="PF01807">
    <property type="entry name" value="Zn_ribbon_DnaG"/>
    <property type="match status" value="1"/>
</dbReference>
<dbReference type="InterPro" id="IPR002694">
    <property type="entry name" value="Znf_CHC2"/>
</dbReference>
<protein>
    <recommendedName>
        <fullName evidence="2">Zinc finger CHC2-type domain-containing protein</fullName>
    </recommendedName>
</protein>
<organism evidence="3 4">
    <name type="scientific">Gordonia phage Jumbo</name>
    <dbReference type="NCBI Taxonomy" id="1887650"/>
    <lineage>
        <taxon>Viruses</taxon>
        <taxon>Duplodnaviria</taxon>
        <taxon>Heunggongvirae</taxon>
        <taxon>Uroviricota</taxon>
        <taxon>Caudoviricetes</taxon>
        <taxon>Gorjumvirus</taxon>
        <taxon>Gorjumvirus jumbo</taxon>
    </lineage>
</organism>
<dbReference type="EMBL" id="KX557281">
    <property type="protein sequence ID" value="AOE44515.1"/>
    <property type="molecule type" value="Genomic_DNA"/>
</dbReference>
<evidence type="ECO:0000256" key="1">
    <source>
        <dbReference type="SAM" id="MobiDB-lite"/>
    </source>
</evidence>
<dbReference type="RefSeq" id="YP_009290966.1">
    <property type="nucleotide sequence ID" value="NC_031109.1"/>
</dbReference>
<dbReference type="GO" id="GO:0003677">
    <property type="term" value="F:DNA binding"/>
    <property type="evidence" value="ECO:0007669"/>
    <property type="project" value="InterPro"/>
</dbReference>
<name>A0A1B3B0H7_9CAUD</name>
<dbReference type="Proteomes" id="UP000203357">
    <property type="component" value="Segment"/>
</dbReference>